<dbReference type="InterPro" id="IPR007860">
    <property type="entry name" value="DNA_mmatch_repair_MutS_con_dom"/>
</dbReference>
<dbReference type="HAMAP" id="MF_00096">
    <property type="entry name" value="MutS"/>
    <property type="match status" value="1"/>
</dbReference>
<dbReference type="InterPro" id="IPR036678">
    <property type="entry name" value="MutS_con_dom_sf"/>
</dbReference>
<evidence type="ECO:0000256" key="1">
    <source>
        <dbReference type="ARBA" id="ARBA00006271"/>
    </source>
</evidence>
<organism evidence="13 14">
    <name type="scientific">Eubacterium ruminantium</name>
    <dbReference type="NCBI Taxonomy" id="42322"/>
    <lineage>
        <taxon>Bacteria</taxon>
        <taxon>Bacillati</taxon>
        <taxon>Bacillota</taxon>
        <taxon>Clostridia</taxon>
        <taxon>Eubacteriales</taxon>
        <taxon>Eubacteriaceae</taxon>
        <taxon>Eubacterium</taxon>
    </lineage>
</organism>
<dbReference type="Gene3D" id="3.30.420.110">
    <property type="entry name" value="MutS, connector domain"/>
    <property type="match status" value="1"/>
</dbReference>
<dbReference type="PIRSF" id="PIRSF037677">
    <property type="entry name" value="DNA_mis_repair_Msh6"/>
    <property type="match status" value="1"/>
</dbReference>
<name>A0A1T4M3E0_9FIRM</name>
<dbReference type="InterPro" id="IPR000432">
    <property type="entry name" value="DNA_mismatch_repair_MutS_C"/>
</dbReference>
<evidence type="ECO:0000256" key="2">
    <source>
        <dbReference type="ARBA" id="ARBA00021982"/>
    </source>
</evidence>
<dbReference type="InterPro" id="IPR036187">
    <property type="entry name" value="DNA_mismatch_repair_MutS_sf"/>
</dbReference>
<dbReference type="InterPro" id="IPR027417">
    <property type="entry name" value="P-loop_NTPase"/>
</dbReference>
<accession>A0A1T4M3E0</accession>
<dbReference type="FunFam" id="3.40.50.300:FF:000870">
    <property type="entry name" value="MutS protein homolog 4"/>
    <property type="match status" value="1"/>
</dbReference>
<evidence type="ECO:0000256" key="3">
    <source>
        <dbReference type="ARBA" id="ARBA00022741"/>
    </source>
</evidence>
<keyword evidence="5 9" id="KW-0067">ATP-binding</keyword>
<dbReference type="GO" id="GO:0005524">
    <property type="term" value="F:ATP binding"/>
    <property type="evidence" value="ECO:0007669"/>
    <property type="project" value="UniProtKB-UniRule"/>
</dbReference>
<proteinExistence type="inferred from homology"/>
<dbReference type="EMBL" id="FUXA01000006">
    <property type="protein sequence ID" value="SJZ61407.1"/>
    <property type="molecule type" value="Genomic_DNA"/>
</dbReference>
<dbReference type="SUPFAM" id="SSF52540">
    <property type="entry name" value="P-loop containing nucleoside triphosphate hydrolases"/>
    <property type="match status" value="1"/>
</dbReference>
<dbReference type="InterPro" id="IPR045076">
    <property type="entry name" value="MutS"/>
</dbReference>
<evidence type="ECO:0000256" key="8">
    <source>
        <dbReference type="ARBA" id="ARBA00024647"/>
    </source>
</evidence>
<dbReference type="GO" id="GO:0006298">
    <property type="term" value="P:mismatch repair"/>
    <property type="evidence" value="ECO:0007669"/>
    <property type="project" value="UniProtKB-UniRule"/>
</dbReference>
<dbReference type="GO" id="GO:0030983">
    <property type="term" value="F:mismatched DNA binding"/>
    <property type="evidence" value="ECO:0007669"/>
    <property type="project" value="InterPro"/>
</dbReference>
<dbReference type="Pfam" id="PF01624">
    <property type="entry name" value="MutS_I"/>
    <property type="match status" value="1"/>
</dbReference>
<dbReference type="PANTHER" id="PTHR11361">
    <property type="entry name" value="DNA MISMATCH REPAIR PROTEIN MUTS FAMILY MEMBER"/>
    <property type="match status" value="1"/>
</dbReference>
<evidence type="ECO:0000256" key="10">
    <source>
        <dbReference type="RuleBase" id="RU003756"/>
    </source>
</evidence>
<keyword evidence="3 9" id="KW-0547">Nucleotide-binding</keyword>
<reference evidence="13 14" key="1">
    <citation type="submission" date="2017-02" db="EMBL/GenBank/DDBJ databases">
        <authorList>
            <person name="Peterson S.W."/>
        </authorList>
    </citation>
    <scope>NUCLEOTIDE SEQUENCE [LARGE SCALE GENOMIC DNA]</scope>
    <source>
        <strain evidence="13 14">ATCC 17233</strain>
    </source>
</reference>
<dbReference type="NCBIfam" id="NF003810">
    <property type="entry name" value="PRK05399.1"/>
    <property type="match status" value="1"/>
</dbReference>
<dbReference type="Gene3D" id="3.40.50.300">
    <property type="entry name" value="P-loop containing nucleotide triphosphate hydrolases"/>
    <property type="match status" value="1"/>
</dbReference>
<dbReference type="InterPro" id="IPR007696">
    <property type="entry name" value="DNA_mismatch_repair_MutS_core"/>
</dbReference>
<dbReference type="RefSeq" id="WP_078786911.1">
    <property type="nucleotide sequence ID" value="NZ_FMTO01000004.1"/>
</dbReference>
<dbReference type="SMART" id="SM00533">
    <property type="entry name" value="MUTSd"/>
    <property type="match status" value="1"/>
</dbReference>
<dbReference type="Pfam" id="PF05192">
    <property type="entry name" value="MutS_III"/>
    <property type="match status" value="1"/>
</dbReference>
<dbReference type="InterPro" id="IPR005748">
    <property type="entry name" value="DNA_mismatch_repair_MutS"/>
</dbReference>
<dbReference type="Pfam" id="PF05188">
    <property type="entry name" value="MutS_II"/>
    <property type="match status" value="1"/>
</dbReference>
<dbReference type="OrthoDB" id="9802448at2"/>
<dbReference type="NCBIfam" id="TIGR01070">
    <property type="entry name" value="mutS1"/>
    <property type="match status" value="1"/>
</dbReference>
<dbReference type="Proteomes" id="UP000189857">
    <property type="component" value="Unassembled WGS sequence"/>
</dbReference>
<dbReference type="AlphaFoldDB" id="A0A1T4M3E0"/>
<dbReference type="Pfam" id="PF00488">
    <property type="entry name" value="MutS_V"/>
    <property type="match status" value="1"/>
</dbReference>
<evidence type="ECO:0000256" key="6">
    <source>
        <dbReference type="ARBA" id="ARBA00023125"/>
    </source>
</evidence>
<keyword evidence="4 9" id="KW-0227">DNA damage</keyword>
<evidence type="ECO:0000256" key="7">
    <source>
        <dbReference type="ARBA" id="ARBA00023204"/>
    </source>
</evidence>
<dbReference type="Pfam" id="PF05190">
    <property type="entry name" value="MutS_IV"/>
    <property type="match status" value="1"/>
</dbReference>
<dbReference type="Gene3D" id="3.40.1170.10">
    <property type="entry name" value="DNA repair protein MutS, domain I"/>
    <property type="match status" value="1"/>
</dbReference>
<keyword evidence="6 9" id="KW-0238">DNA-binding</keyword>
<dbReference type="FunFam" id="1.10.1420.10:FF:000001">
    <property type="entry name" value="DNA mismatch repair protein MutS"/>
    <property type="match status" value="1"/>
</dbReference>
<comment type="similarity">
    <text evidence="1 9 10">Belongs to the DNA mismatch repair MutS family.</text>
</comment>
<evidence type="ECO:0000256" key="5">
    <source>
        <dbReference type="ARBA" id="ARBA00022840"/>
    </source>
</evidence>
<dbReference type="PANTHER" id="PTHR11361:SF34">
    <property type="entry name" value="DNA MISMATCH REPAIR PROTEIN MSH1, MITOCHONDRIAL"/>
    <property type="match status" value="1"/>
</dbReference>
<dbReference type="InterPro" id="IPR017261">
    <property type="entry name" value="DNA_mismatch_repair_MutS/MSH"/>
</dbReference>
<dbReference type="SUPFAM" id="SSF53150">
    <property type="entry name" value="DNA repair protein MutS, domain II"/>
    <property type="match status" value="1"/>
</dbReference>
<dbReference type="GO" id="GO:0005829">
    <property type="term" value="C:cytosol"/>
    <property type="evidence" value="ECO:0007669"/>
    <property type="project" value="TreeGrafter"/>
</dbReference>
<evidence type="ECO:0000256" key="9">
    <source>
        <dbReference type="HAMAP-Rule" id="MF_00096"/>
    </source>
</evidence>
<dbReference type="Gene3D" id="1.10.1420.10">
    <property type="match status" value="2"/>
</dbReference>
<evidence type="ECO:0000256" key="4">
    <source>
        <dbReference type="ARBA" id="ARBA00022763"/>
    </source>
</evidence>
<dbReference type="InterPro" id="IPR016151">
    <property type="entry name" value="DNA_mismatch_repair_MutS_N"/>
</dbReference>
<protein>
    <recommendedName>
        <fullName evidence="2 9">DNA mismatch repair protein MutS</fullName>
    </recommendedName>
</protein>
<dbReference type="SUPFAM" id="SSF55271">
    <property type="entry name" value="DNA repair protein MutS, domain I"/>
    <property type="match status" value="1"/>
</dbReference>
<dbReference type="FunFam" id="3.40.1170.10:FF:000001">
    <property type="entry name" value="DNA mismatch repair protein MutS"/>
    <property type="match status" value="1"/>
</dbReference>
<keyword evidence="14" id="KW-1185">Reference proteome</keyword>
<gene>
    <name evidence="9" type="primary">mutS</name>
    <name evidence="13" type="ORF">SAMN02745110_01078</name>
</gene>
<evidence type="ECO:0000259" key="12">
    <source>
        <dbReference type="PROSITE" id="PS00486"/>
    </source>
</evidence>
<dbReference type="InterPro" id="IPR007861">
    <property type="entry name" value="DNA_mismatch_repair_MutS_clamp"/>
</dbReference>
<dbReference type="SUPFAM" id="SSF48334">
    <property type="entry name" value="DNA repair protein MutS, domain III"/>
    <property type="match status" value="1"/>
</dbReference>
<evidence type="ECO:0000313" key="14">
    <source>
        <dbReference type="Proteomes" id="UP000189857"/>
    </source>
</evidence>
<dbReference type="GO" id="GO:0003684">
    <property type="term" value="F:damaged DNA binding"/>
    <property type="evidence" value="ECO:0007669"/>
    <property type="project" value="UniProtKB-UniRule"/>
</dbReference>
<evidence type="ECO:0000256" key="11">
    <source>
        <dbReference type="SAM" id="Coils"/>
    </source>
</evidence>
<feature type="binding site" evidence="9">
    <location>
        <begin position="621"/>
        <end position="628"/>
    </location>
    <ligand>
        <name>ATP</name>
        <dbReference type="ChEBI" id="CHEBI:30616"/>
    </ligand>
</feature>
<dbReference type="PROSITE" id="PS00486">
    <property type="entry name" value="DNA_MISMATCH_REPAIR_2"/>
    <property type="match status" value="1"/>
</dbReference>
<dbReference type="CDD" id="cd03284">
    <property type="entry name" value="ABC_MutS1"/>
    <property type="match status" value="1"/>
</dbReference>
<keyword evidence="7 9" id="KW-0234">DNA repair</keyword>
<dbReference type="SMART" id="SM00534">
    <property type="entry name" value="MUTSac"/>
    <property type="match status" value="1"/>
</dbReference>
<feature type="coiled-coil region" evidence="11">
    <location>
        <begin position="438"/>
        <end position="468"/>
    </location>
</feature>
<comment type="function">
    <text evidence="8 9">This protein is involved in the repair of mismatches in DNA. It is possible that it carries out the mismatch recognition step. This protein has a weak ATPase activity.</text>
</comment>
<keyword evidence="11" id="KW-0175">Coiled coil</keyword>
<dbReference type="InterPro" id="IPR007695">
    <property type="entry name" value="DNA_mismatch_repair_MutS-lik_N"/>
</dbReference>
<sequence>MADKLSPMMEHYLKTKEEYKDMILFYRLGDFYEMFFDDAILVSKELELTLTGKDCGLSERAPMCGIPFHAADLYITKLVDKGYKVAICEQVQDPKLAKGLVERKVIKIVTPGTNMAAETLDDDKNNYLMCISYSGEDFGIAVTDISTGVFMTTTVNEASKVVDEINKFEPREIIYQEAFEMSGVDIQFVSEKNNTISSVAPQHYFNYDDSVGMINRQFKVSSVEGLGLKDFPACIISSGALIRYLYDTQMNALEQINNVNLYFSDQYMLIDSSTRRNLELTETLRDKKRTGSLLWVLDKTKTAMGARKLRTFVEQPLLRKDDINARLDAIEALNDNLISRDEMREYLSSIYDLERLMTRISIRTANPRDLLSFKNSLKLLPFIKNLINEFDCKIFKSMYESFDPLEDIYEILEESIDEDAPITIKEGGIFKPGYSAAIDEFKMIRKNAKDLLAALEDKEREATGIKNLKVKYNKVFGYYLEVTNSFKDKVPDYFIRKQTLANAERYTTDELNELSDKILGAEDKLYALEYDEYVELREKLAAETKRVQETADDIALTDALSSLSFVAVRNNYVRPDINEDGVIDIKNGRHPVVENMLGNDSFVPNDTFLDNTENRIAIITGPNMAGKSTYMRQSAIIVLMAQMGSFVPCESAKICLCDRIFTRVGASDDLASGQSTFMVEMSEVANILRNATRNSLIILDEIGRGTSTFDGLAIAWSVVEYIADSNILGAKTLFATHYHELTELEGKLSSVNNYCIAIKQQGDSIVFIRKIIKGGTDRSYGVEVAKLAGVPDAVIDRAREISDFLAEEDLTGKVRDLKVNNSIENKVKNKKTVKNEEPGQLSFFGSSEEISIAAELKDMDLDNMTPMKAMLYLQELKKRLNS</sequence>
<dbReference type="GO" id="GO:0140664">
    <property type="term" value="F:ATP-dependent DNA damage sensor activity"/>
    <property type="evidence" value="ECO:0007669"/>
    <property type="project" value="InterPro"/>
</dbReference>
<evidence type="ECO:0000313" key="13">
    <source>
        <dbReference type="EMBL" id="SJZ61407.1"/>
    </source>
</evidence>
<feature type="domain" description="DNA mismatch repair proteins mutS family" evidence="12">
    <location>
        <begin position="695"/>
        <end position="711"/>
    </location>
</feature>